<dbReference type="Proteomes" id="UP000663608">
    <property type="component" value="Chromosome"/>
</dbReference>
<gene>
    <name evidence="2" type="ORF">JW886_03480</name>
</gene>
<feature type="transmembrane region" description="Helical" evidence="1">
    <location>
        <begin position="25"/>
        <end position="42"/>
    </location>
</feature>
<protein>
    <submittedName>
        <fullName evidence="2">Uncharacterized protein</fullName>
    </submittedName>
</protein>
<evidence type="ECO:0000256" key="1">
    <source>
        <dbReference type="SAM" id="Phobius"/>
    </source>
</evidence>
<keyword evidence="1" id="KW-1133">Transmembrane helix</keyword>
<dbReference type="KEGG" id="lti:JW886_03480"/>
<dbReference type="AlphaFoldDB" id="A0AA45KH99"/>
<proteinExistence type="predicted"/>
<reference evidence="2 3" key="1">
    <citation type="submission" date="2021-02" db="EMBL/GenBank/DDBJ databases">
        <title>Complete genome sequence of Lactococcus lactis strain K_LL004.</title>
        <authorList>
            <person name="Kim H.B."/>
        </authorList>
    </citation>
    <scope>NUCLEOTIDE SEQUENCE [LARGE SCALE GENOMIC DNA]</scope>
    <source>
        <strain evidence="2 3">K_LL004</strain>
    </source>
</reference>
<dbReference type="RefSeq" id="WP_075524440.1">
    <property type="nucleotide sequence ID" value="NZ_BNDT01000007.1"/>
</dbReference>
<sequence length="148" mass="17457">MFYHFKGTITAQDYSRILSVMTKRLMLVFSGIMVIVMVINLVRSQGQWLWPLLSGILIVVLGNLFLSWQLKSRFLKNFKPQTLDIYLTEEQIKAQMNVRNVEIFSDRVHFFEGKNKVLILKKEMLQDVTQWESFVKMAQNLPLKKTKK</sequence>
<organism evidence="2 3">
    <name type="scientific">Lactococcus taiwanensis</name>
    <dbReference type="NCBI Taxonomy" id="1151742"/>
    <lineage>
        <taxon>Bacteria</taxon>
        <taxon>Bacillati</taxon>
        <taxon>Bacillota</taxon>
        <taxon>Bacilli</taxon>
        <taxon>Lactobacillales</taxon>
        <taxon>Streptococcaceae</taxon>
        <taxon>Lactococcus</taxon>
    </lineage>
</organism>
<dbReference type="EMBL" id="CP070872">
    <property type="protein sequence ID" value="QSE77318.1"/>
    <property type="molecule type" value="Genomic_DNA"/>
</dbReference>
<feature type="transmembrane region" description="Helical" evidence="1">
    <location>
        <begin position="48"/>
        <end position="66"/>
    </location>
</feature>
<evidence type="ECO:0000313" key="2">
    <source>
        <dbReference type="EMBL" id="QSE77318.1"/>
    </source>
</evidence>
<keyword evidence="1" id="KW-0812">Transmembrane</keyword>
<name>A0AA45KH99_9LACT</name>
<evidence type="ECO:0000313" key="3">
    <source>
        <dbReference type="Proteomes" id="UP000663608"/>
    </source>
</evidence>
<keyword evidence="1" id="KW-0472">Membrane</keyword>
<keyword evidence="3" id="KW-1185">Reference proteome</keyword>
<accession>A0AA45KH99</accession>